<feature type="transmembrane region" description="Helical" evidence="1">
    <location>
        <begin position="6"/>
        <end position="26"/>
    </location>
</feature>
<keyword evidence="1" id="KW-0812">Transmembrane</keyword>
<evidence type="ECO:0000256" key="1">
    <source>
        <dbReference type="SAM" id="Phobius"/>
    </source>
</evidence>
<feature type="transmembrane region" description="Helical" evidence="1">
    <location>
        <begin position="47"/>
        <end position="70"/>
    </location>
</feature>
<evidence type="ECO:0000313" key="3">
    <source>
        <dbReference type="Proteomes" id="UP001325680"/>
    </source>
</evidence>
<gene>
    <name evidence="2" type="ORF">U0035_04560</name>
</gene>
<evidence type="ECO:0008006" key="4">
    <source>
        <dbReference type="Google" id="ProtNLM"/>
    </source>
</evidence>
<reference evidence="2 3" key="1">
    <citation type="submission" date="2023-12" db="EMBL/GenBank/DDBJ databases">
        <title>Genome sequencing and assembly of bacterial species from a model synthetic community.</title>
        <authorList>
            <person name="Hogle S.L."/>
        </authorList>
    </citation>
    <scope>NUCLEOTIDE SEQUENCE [LARGE SCALE GENOMIC DNA]</scope>
    <source>
        <strain evidence="2 3">HAMBI_3031</strain>
    </source>
</reference>
<keyword evidence="1" id="KW-0472">Membrane</keyword>
<dbReference type="EMBL" id="CP139960">
    <property type="protein sequence ID" value="WQD39416.1"/>
    <property type="molecule type" value="Genomic_DNA"/>
</dbReference>
<accession>A0ABZ0WBF9</accession>
<keyword evidence="3" id="KW-1185">Reference proteome</keyword>
<dbReference type="RefSeq" id="WP_114788864.1">
    <property type="nucleotide sequence ID" value="NZ_CP139960.1"/>
</dbReference>
<organism evidence="2 3">
    <name type="scientific">Niabella yanshanensis</name>
    <dbReference type="NCBI Taxonomy" id="577386"/>
    <lineage>
        <taxon>Bacteria</taxon>
        <taxon>Pseudomonadati</taxon>
        <taxon>Bacteroidota</taxon>
        <taxon>Chitinophagia</taxon>
        <taxon>Chitinophagales</taxon>
        <taxon>Chitinophagaceae</taxon>
        <taxon>Niabella</taxon>
    </lineage>
</organism>
<sequence length="121" mass="13802">MNYNILCYIIYAIITIYIIIWVGKLFHRNGRVFIMKLFNDNTSLADTTNNIILVAYYLFNIGYAVIQFSFWEQVANAGQLVASIATKTGILILILAATHYCNLFIIYTLSKKSTFITPKTS</sequence>
<proteinExistence type="predicted"/>
<dbReference type="Proteomes" id="UP001325680">
    <property type="component" value="Chromosome"/>
</dbReference>
<keyword evidence="1" id="KW-1133">Transmembrane helix</keyword>
<feature type="transmembrane region" description="Helical" evidence="1">
    <location>
        <begin position="90"/>
        <end position="109"/>
    </location>
</feature>
<evidence type="ECO:0000313" key="2">
    <source>
        <dbReference type="EMBL" id="WQD39416.1"/>
    </source>
</evidence>
<protein>
    <recommendedName>
        <fullName evidence="4">Integral membrane protein</fullName>
    </recommendedName>
</protein>
<name>A0ABZ0WBF9_9BACT</name>